<dbReference type="PANTHER" id="PTHR35563:SF2">
    <property type="entry name" value="BARREL METAL-DEPENDENT HYDROLASE, PUTATIVE (AFU_ORTHOLOGUE AFUA_1G16240)-RELATED"/>
    <property type="match status" value="1"/>
</dbReference>
<dbReference type="Proteomes" id="UP000516696">
    <property type="component" value="Chromosome"/>
</dbReference>
<dbReference type="InterPro" id="IPR006680">
    <property type="entry name" value="Amidohydro-rel"/>
</dbReference>
<evidence type="ECO:0000313" key="2">
    <source>
        <dbReference type="EMBL" id="QOG28459.1"/>
    </source>
</evidence>
<proteinExistence type="predicted"/>
<protein>
    <submittedName>
        <fullName evidence="2">Amidohydrolase family protein</fullName>
    </submittedName>
</protein>
<dbReference type="SUPFAM" id="SSF51556">
    <property type="entry name" value="Metallo-dependent hydrolases"/>
    <property type="match status" value="1"/>
</dbReference>
<dbReference type="EMBL" id="CP050485">
    <property type="protein sequence ID" value="QOG28459.1"/>
    <property type="molecule type" value="Genomic_DNA"/>
</dbReference>
<feature type="domain" description="Amidohydrolase-related" evidence="1">
    <location>
        <begin position="5"/>
        <end position="253"/>
    </location>
</feature>
<evidence type="ECO:0000259" key="1">
    <source>
        <dbReference type="Pfam" id="PF04909"/>
    </source>
</evidence>
<evidence type="ECO:0000313" key="3">
    <source>
        <dbReference type="Proteomes" id="UP000516696"/>
    </source>
</evidence>
<organism evidence="2 3">
    <name type="scientific">Enterococcus gallinarum</name>
    <dbReference type="NCBI Taxonomy" id="1353"/>
    <lineage>
        <taxon>Bacteria</taxon>
        <taxon>Bacillati</taxon>
        <taxon>Bacillota</taxon>
        <taxon>Bacilli</taxon>
        <taxon>Lactobacillales</taxon>
        <taxon>Enterococcaceae</taxon>
        <taxon>Enterococcus</taxon>
    </lineage>
</organism>
<dbReference type="Pfam" id="PF04909">
    <property type="entry name" value="Amidohydro_2"/>
    <property type="match status" value="1"/>
</dbReference>
<sequence length="257" mass="29524">MKIFDAHFHIIDYKYLIQENNGFKPDEFTYSDYDEKTRKMGLDIEGGAIISGSFQGLDTKYLDVIKKIKEQDGKSDFVGVINLPPDINYKQVLTLNELGVTGARFNIFRGNATSVDQLVDIANRLYELVGWHVEIQINPDELELIKPQLLSIPRLSIDHVGLRKSALKHLYELAEAGVKIKASGFGRLDFDPIEPLKKIHQINENCLMFGTDLPSTRVDPDKVFSEKDIQKMANAFTEHELKRILYENAYDWYIKRL</sequence>
<accession>A0AAE7T0Y0</accession>
<dbReference type="InterPro" id="IPR032466">
    <property type="entry name" value="Metal_Hydrolase"/>
</dbReference>
<dbReference type="Gene3D" id="3.20.20.140">
    <property type="entry name" value="Metal-dependent hydrolases"/>
    <property type="match status" value="1"/>
</dbReference>
<dbReference type="RefSeq" id="WP_113849235.1">
    <property type="nucleotide sequence ID" value="NZ_CP050485.1"/>
</dbReference>
<dbReference type="GO" id="GO:0016787">
    <property type="term" value="F:hydrolase activity"/>
    <property type="evidence" value="ECO:0007669"/>
    <property type="project" value="InterPro"/>
</dbReference>
<dbReference type="AlphaFoldDB" id="A0AAE7T0Y0"/>
<reference evidence="2 3" key="1">
    <citation type="submission" date="2020-03" db="EMBL/GenBank/DDBJ databases">
        <title>Characterization of ganglioside-mimicking enterococci.</title>
        <authorList>
            <person name="Patry R.T."/>
            <person name="Nothaft H."/>
            <person name="Bridger R."/>
            <person name="Shajahan A."/>
            <person name="Huynh S."/>
            <person name="Sanchez S."/>
            <person name="Azadi P."/>
            <person name="Cooper K."/>
            <person name="Miller W.G."/>
            <person name="Parker C.T."/>
            <person name="Wells L."/>
            <person name="Szymanski C.M."/>
        </authorList>
    </citation>
    <scope>NUCLEOTIDE SEQUENCE [LARGE SCALE GENOMIC DNA]</scope>
    <source>
        <strain evidence="2 3">EGM181</strain>
    </source>
</reference>
<name>A0AAE7T0Y0_ENTGA</name>
<gene>
    <name evidence="2" type="ORF">EGM181_14940</name>
</gene>
<dbReference type="PANTHER" id="PTHR35563">
    <property type="entry name" value="BARREL METAL-DEPENDENT HYDROLASE, PUTATIVE (AFU_ORTHOLOGUE AFUA_1G16240)-RELATED"/>
    <property type="match status" value="1"/>
</dbReference>
<dbReference type="InterPro" id="IPR052358">
    <property type="entry name" value="Aro_Compnd_Degr_Hydrolases"/>
</dbReference>